<dbReference type="SMART" id="SM00421">
    <property type="entry name" value="HTH_LUXR"/>
    <property type="match status" value="1"/>
</dbReference>
<organism evidence="5 6">
    <name type="scientific">Pseudooceanicola marinus</name>
    <dbReference type="NCBI Taxonomy" id="396013"/>
    <lineage>
        <taxon>Bacteria</taxon>
        <taxon>Pseudomonadati</taxon>
        <taxon>Pseudomonadota</taxon>
        <taxon>Alphaproteobacteria</taxon>
        <taxon>Rhodobacterales</taxon>
        <taxon>Paracoccaceae</taxon>
        <taxon>Pseudooceanicola</taxon>
    </lineage>
</organism>
<sequence>MTDNSPQHRLAAAIDRLGTPGFEPALAAWLRAAVPFDNITMLAYPGHDRPRVLHLDAADARVHARLGSAYLKGAYLLDPFHQLHADGAADGLYRLGDVAPDHFSRGEYFLTYYQGTTLTDELAFVARPAAQVTVTICLGRDASSGRRFSARDIAQAEALAPVCLSLIRRHWAGLAAQDSGSAHANVVVSVADSLRANVAAHLGIALTPRQAQVAFLVLKGHSTASIALHLDLSPETVKVFRKQLYARLGISSQAQLFSLLLPMLGSPSGH</sequence>
<dbReference type="AlphaFoldDB" id="A0A1X6ZNA5"/>
<evidence type="ECO:0000313" key="6">
    <source>
        <dbReference type="Proteomes" id="UP000193963"/>
    </source>
</evidence>
<keyword evidence="3" id="KW-0804">Transcription</keyword>
<dbReference type="PANTHER" id="PTHR44688">
    <property type="entry name" value="DNA-BINDING TRANSCRIPTIONAL ACTIVATOR DEVR_DOSR"/>
    <property type="match status" value="1"/>
</dbReference>
<feature type="domain" description="HTH luxR-type" evidence="4">
    <location>
        <begin position="199"/>
        <end position="264"/>
    </location>
</feature>
<evidence type="ECO:0000256" key="3">
    <source>
        <dbReference type="ARBA" id="ARBA00023163"/>
    </source>
</evidence>
<evidence type="ECO:0000256" key="2">
    <source>
        <dbReference type="ARBA" id="ARBA00023125"/>
    </source>
</evidence>
<dbReference type="InterPro" id="IPR000792">
    <property type="entry name" value="Tscrpt_reg_LuxR_C"/>
</dbReference>
<evidence type="ECO:0000259" key="4">
    <source>
        <dbReference type="PROSITE" id="PS50043"/>
    </source>
</evidence>
<dbReference type="Proteomes" id="UP000193963">
    <property type="component" value="Unassembled WGS sequence"/>
</dbReference>
<protein>
    <submittedName>
        <fullName evidence="5">Response regulator</fullName>
    </submittedName>
</protein>
<keyword evidence="6" id="KW-1185">Reference proteome</keyword>
<proteinExistence type="predicted"/>
<dbReference type="InterPro" id="IPR036388">
    <property type="entry name" value="WH-like_DNA-bd_sf"/>
</dbReference>
<dbReference type="CDD" id="cd06170">
    <property type="entry name" value="LuxR_C_like"/>
    <property type="match status" value="1"/>
</dbReference>
<dbReference type="EMBL" id="FWFN01000005">
    <property type="protein sequence ID" value="SLN54574.1"/>
    <property type="molecule type" value="Genomic_DNA"/>
</dbReference>
<dbReference type="PRINTS" id="PR00038">
    <property type="entry name" value="HTHLUXR"/>
</dbReference>
<dbReference type="OrthoDB" id="343383at2"/>
<dbReference type="Gene3D" id="1.10.10.10">
    <property type="entry name" value="Winged helix-like DNA-binding domain superfamily/Winged helix DNA-binding domain"/>
    <property type="match status" value="1"/>
</dbReference>
<evidence type="ECO:0000256" key="1">
    <source>
        <dbReference type="ARBA" id="ARBA00023015"/>
    </source>
</evidence>
<dbReference type="GO" id="GO:0003677">
    <property type="term" value="F:DNA binding"/>
    <property type="evidence" value="ECO:0007669"/>
    <property type="project" value="UniProtKB-KW"/>
</dbReference>
<dbReference type="SUPFAM" id="SSF46894">
    <property type="entry name" value="C-terminal effector domain of the bipartite response regulators"/>
    <property type="match status" value="1"/>
</dbReference>
<dbReference type="RefSeq" id="WP_085888687.1">
    <property type="nucleotide sequence ID" value="NZ_FWFN01000005.1"/>
</dbReference>
<name>A0A1X6ZNA5_9RHOB</name>
<keyword evidence="1" id="KW-0805">Transcription regulation</keyword>
<accession>A0A1X6ZNA5</accession>
<keyword evidence="2" id="KW-0238">DNA-binding</keyword>
<gene>
    <name evidence="5" type="ORF">PSM7751_02646</name>
</gene>
<dbReference type="GO" id="GO:0006355">
    <property type="term" value="P:regulation of DNA-templated transcription"/>
    <property type="evidence" value="ECO:0007669"/>
    <property type="project" value="InterPro"/>
</dbReference>
<reference evidence="5 6" key="1">
    <citation type="submission" date="2017-03" db="EMBL/GenBank/DDBJ databases">
        <authorList>
            <person name="Afonso C.L."/>
            <person name="Miller P.J."/>
            <person name="Scott M.A."/>
            <person name="Spackman E."/>
            <person name="Goraichik I."/>
            <person name="Dimitrov K.M."/>
            <person name="Suarez D.L."/>
            <person name="Swayne D.E."/>
        </authorList>
    </citation>
    <scope>NUCLEOTIDE SEQUENCE [LARGE SCALE GENOMIC DNA]</scope>
    <source>
        <strain evidence="5 6">CECT 7751</strain>
    </source>
</reference>
<dbReference type="InterPro" id="IPR016032">
    <property type="entry name" value="Sig_transdc_resp-reg_C-effctor"/>
</dbReference>
<evidence type="ECO:0000313" key="5">
    <source>
        <dbReference type="EMBL" id="SLN54574.1"/>
    </source>
</evidence>
<dbReference type="PROSITE" id="PS50043">
    <property type="entry name" value="HTH_LUXR_2"/>
    <property type="match status" value="1"/>
</dbReference>
<dbReference type="Pfam" id="PF00196">
    <property type="entry name" value="GerE"/>
    <property type="match status" value="1"/>
</dbReference>
<dbReference type="PANTHER" id="PTHR44688:SF16">
    <property type="entry name" value="DNA-BINDING TRANSCRIPTIONAL ACTIVATOR DEVR_DOSR"/>
    <property type="match status" value="1"/>
</dbReference>